<protein>
    <submittedName>
        <fullName evidence="3">Arylamine N-acetyltransferase</fullName>
    </submittedName>
</protein>
<dbReference type="PANTHER" id="PTHR11786:SF0">
    <property type="entry name" value="ARYLAMINE N-ACETYLTRANSFERASE 4-RELATED"/>
    <property type="match status" value="1"/>
</dbReference>
<comment type="caution">
    <text evidence="3">The sequence shown here is derived from an EMBL/GenBank/DDBJ whole genome shotgun (WGS) entry which is preliminary data.</text>
</comment>
<organism evidence="3 4">
    <name type="scientific">Kocuria tytonis</name>
    <dbReference type="NCBI Taxonomy" id="2054280"/>
    <lineage>
        <taxon>Bacteria</taxon>
        <taxon>Bacillati</taxon>
        <taxon>Actinomycetota</taxon>
        <taxon>Actinomycetes</taxon>
        <taxon>Micrococcales</taxon>
        <taxon>Micrococcaceae</taxon>
        <taxon>Kocuria</taxon>
    </lineage>
</organism>
<keyword evidence="4" id="KW-1185">Reference proteome</keyword>
<dbReference type="PRINTS" id="PR01543">
    <property type="entry name" value="ANATRNSFRASE"/>
</dbReference>
<dbReference type="Proteomes" id="UP000249516">
    <property type="component" value="Unassembled WGS sequence"/>
</dbReference>
<dbReference type="Gene3D" id="3.30.2140.10">
    <property type="entry name" value="Arylamine N-acetyltransferase"/>
    <property type="match status" value="1"/>
</dbReference>
<dbReference type="GO" id="GO:0016407">
    <property type="term" value="F:acetyltransferase activity"/>
    <property type="evidence" value="ECO:0007669"/>
    <property type="project" value="InterPro"/>
</dbReference>
<reference evidence="3 4" key="1">
    <citation type="submission" date="2018-10" db="EMBL/GenBank/DDBJ databases">
        <title>Kocuria tytouropygialis sp. nov., isolated from the uropygial gland of an American barn owl (Tyto furcata).</title>
        <authorList>
            <person name="Braun M.S."/>
            <person name="Wang E."/>
            <person name="Zimmermann S."/>
            <person name="Wagner H."/>
            <person name="Wink M."/>
        </authorList>
    </citation>
    <scope>NUCLEOTIDE SEQUENCE [LARGE SCALE GENOMIC DNA]</scope>
    <source>
        <strain evidence="3 4">442</strain>
    </source>
</reference>
<dbReference type="Gene3D" id="2.40.128.150">
    <property type="entry name" value="Cysteine proteinases"/>
    <property type="match status" value="1"/>
</dbReference>
<evidence type="ECO:0000256" key="1">
    <source>
        <dbReference type="ARBA" id="ARBA00006547"/>
    </source>
</evidence>
<gene>
    <name evidence="3" type="ORF">C1C97_011140</name>
</gene>
<dbReference type="EMBL" id="PNJG02000004">
    <property type="protein sequence ID" value="RKQ33748.1"/>
    <property type="molecule type" value="Genomic_DNA"/>
</dbReference>
<accession>A0A495A2R7</accession>
<dbReference type="Pfam" id="PF00797">
    <property type="entry name" value="Acetyltransf_2"/>
    <property type="match status" value="1"/>
</dbReference>
<sequence>MTPGCRLRYAPAVTAREDPVNSTTASEWQIADIDVPAYLHALGLDAAALAGVPRDLDLLERLHRAHVSTVPFGNVGVLLGEHPGVAPATVFDQLVRRRRGGYCFEHSQLFAAALETLGFTVRRALGRVRSLQSPRTHMTVLVDVAGARYLCDPGFGFSITGPVPLHDGARRVEGDRTFTVGRVRDEGWPLWSLSRDGTMEHVLEESTVHPADVRMGHLMTSTDADSVFRHHLMVMKHTPGGHVTVTERGVTERPPGRDTRHRELSAREVVDRVRDLGVRLTEAEAGTLVTTVTRLRG</sequence>
<evidence type="ECO:0000256" key="2">
    <source>
        <dbReference type="RuleBase" id="RU003452"/>
    </source>
</evidence>
<dbReference type="InterPro" id="IPR001447">
    <property type="entry name" value="Arylamine_N-AcTrfase"/>
</dbReference>
<dbReference type="SUPFAM" id="SSF54001">
    <property type="entry name" value="Cysteine proteinases"/>
    <property type="match status" value="1"/>
</dbReference>
<proteinExistence type="inferred from homology"/>
<dbReference type="InterPro" id="IPR038765">
    <property type="entry name" value="Papain-like_cys_pep_sf"/>
</dbReference>
<evidence type="ECO:0000313" key="4">
    <source>
        <dbReference type="Proteomes" id="UP000249516"/>
    </source>
</evidence>
<keyword evidence="3" id="KW-0808">Transferase</keyword>
<dbReference type="AlphaFoldDB" id="A0A495A2R7"/>
<dbReference type="PANTHER" id="PTHR11786">
    <property type="entry name" value="N-HYDROXYARYLAMINE O-ACETYLTRANSFERASE"/>
    <property type="match status" value="1"/>
</dbReference>
<name>A0A495A2R7_9MICC</name>
<evidence type="ECO:0000313" key="3">
    <source>
        <dbReference type="EMBL" id="RKQ33748.1"/>
    </source>
</evidence>
<comment type="similarity">
    <text evidence="1 2">Belongs to the arylamine N-acetyltransferase family.</text>
</comment>